<keyword evidence="3" id="KW-0175">Coiled coil</keyword>
<dbReference type="GO" id="GO:0001671">
    <property type="term" value="F:ATPase activator activity"/>
    <property type="evidence" value="ECO:0007669"/>
    <property type="project" value="InterPro"/>
</dbReference>
<evidence type="ECO:0000259" key="4">
    <source>
        <dbReference type="Pfam" id="PF07743"/>
    </source>
</evidence>
<dbReference type="CDD" id="cd06257">
    <property type="entry name" value="DnaJ"/>
    <property type="match status" value="1"/>
</dbReference>
<dbReference type="GO" id="GO:0051259">
    <property type="term" value="P:protein complex oligomerization"/>
    <property type="evidence" value="ECO:0007669"/>
    <property type="project" value="InterPro"/>
</dbReference>
<proteinExistence type="inferred from homology"/>
<dbReference type="Pfam" id="PF07743">
    <property type="entry name" value="HSCB_C"/>
    <property type="match status" value="1"/>
</dbReference>
<dbReference type="GO" id="GO:0044571">
    <property type="term" value="P:[2Fe-2S] cluster assembly"/>
    <property type="evidence" value="ECO:0007669"/>
    <property type="project" value="InterPro"/>
</dbReference>
<dbReference type="SUPFAM" id="SSF47144">
    <property type="entry name" value="HSC20 (HSCB), C-terminal oligomerisation domain"/>
    <property type="match status" value="1"/>
</dbReference>
<evidence type="ECO:0000256" key="2">
    <source>
        <dbReference type="ARBA" id="ARBA00023186"/>
    </source>
</evidence>
<feature type="domain" description="Co-chaperone HscB C-terminal oligomerisation" evidence="4">
    <location>
        <begin position="127"/>
        <end position="200"/>
    </location>
</feature>
<dbReference type="GO" id="GO:0051087">
    <property type="term" value="F:protein-folding chaperone binding"/>
    <property type="evidence" value="ECO:0007669"/>
    <property type="project" value="InterPro"/>
</dbReference>
<dbReference type="PANTHER" id="PTHR14021">
    <property type="entry name" value="IRON-SULFUR CLUSTER CO-CHAPERONE PROTEIN HSCB"/>
    <property type="match status" value="1"/>
</dbReference>
<evidence type="ECO:0000256" key="1">
    <source>
        <dbReference type="ARBA" id="ARBA00010476"/>
    </source>
</evidence>
<name>A0A367XLK0_9ASCO</name>
<organism evidence="5 6">
    <name type="scientific">Candida viswanathii</name>
    <dbReference type="NCBI Taxonomy" id="5486"/>
    <lineage>
        <taxon>Eukaryota</taxon>
        <taxon>Fungi</taxon>
        <taxon>Dikarya</taxon>
        <taxon>Ascomycota</taxon>
        <taxon>Saccharomycotina</taxon>
        <taxon>Pichiomycetes</taxon>
        <taxon>Debaryomycetaceae</taxon>
        <taxon>Candida/Lodderomyces clade</taxon>
        <taxon>Candida</taxon>
    </lineage>
</organism>
<keyword evidence="6" id="KW-1185">Reference proteome</keyword>
<dbReference type="InterPro" id="IPR004640">
    <property type="entry name" value="HscB"/>
</dbReference>
<feature type="coiled-coil region" evidence="3">
    <location>
        <begin position="136"/>
        <end position="174"/>
    </location>
</feature>
<dbReference type="PANTHER" id="PTHR14021:SF15">
    <property type="entry name" value="IRON-SULFUR CLUSTER CO-CHAPERONE PROTEIN HSCB"/>
    <property type="match status" value="1"/>
</dbReference>
<reference evidence="5 6" key="1">
    <citation type="submission" date="2018-06" db="EMBL/GenBank/DDBJ databases">
        <title>Whole genome sequencing of Candida tropicalis (genome annotated by CSBL at Korea University).</title>
        <authorList>
            <person name="Ahn J."/>
        </authorList>
    </citation>
    <scope>NUCLEOTIDE SEQUENCE [LARGE SCALE GENOMIC DNA]</scope>
    <source>
        <strain evidence="5 6">ATCC 20962</strain>
    </source>
</reference>
<dbReference type="EMBL" id="QLNQ01000030">
    <property type="protein sequence ID" value="RCK54526.1"/>
    <property type="molecule type" value="Genomic_DNA"/>
</dbReference>
<dbReference type="STRING" id="5486.A0A367XLK0"/>
<dbReference type="InterPro" id="IPR001623">
    <property type="entry name" value="DnaJ_domain"/>
</dbReference>
<dbReference type="SUPFAM" id="SSF46565">
    <property type="entry name" value="Chaperone J-domain"/>
    <property type="match status" value="1"/>
</dbReference>
<dbReference type="InterPro" id="IPR009073">
    <property type="entry name" value="HscB_oligo_C"/>
</dbReference>
<dbReference type="OrthoDB" id="448954at2759"/>
<accession>A0A367XLK0</accession>
<sequence length="212" mass="24707">MIPRILSRRAPLLSRLYSTGAPVSYFKLFPQTFPQGGPPKDSFLISDRVLRREYRSLQGEHHPDVSSDNGKSSDINRAYTTLKNPYTRIAHFIYLNLPNHVNIAEDLVAKKLIQEYQQKSMETSMNYKEMLMQVLEAHEQLELAGLENELETLETENNERIESTEARIEDALQQPEINWEELMMDAIRLKYWVNIQNGIKEWEPGKPVHLTH</sequence>
<dbReference type="GO" id="GO:0005739">
    <property type="term" value="C:mitochondrion"/>
    <property type="evidence" value="ECO:0007669"/>
    <property type="project" value="TreeGrafter"/>
</dbReference>
<protein>
    <submittedName>
        <fullName evidence="5">J-type co-chaperone JAC1, mitochondrial</fullName>
    </submittedName>
</protein>
<dbReference type="Gene3D" id="1.20.1280.20">
    <property type="entry name" value="HscB, C-terminal domain"/>
    <property type="match status" value="1"/>
</dbReference>
<dbReference type="Gene3D" id="1.10.287.110">
    <property type="entry name" value="DnaJ domain"/>
    <property type="match status" value="1"/>
</dbReference>
<evidence type="ECO:0000313" key="5">
    <source>
        <dbReference type="EMBL" id="RCK54526.1"/>
    </source>
</evidence>
<dbReference type="AlphaFoldDB" id="A0A367XLK0"/>
<keyword evidence="2" id="KW-0143">Chaperone</keyword>
<evidence type="ECO:0000313" key="6">
    <source>
        <dbReference type="Proteomes" id="UP000253472"/>
    </source>
</evidence>
<dbReference type="InterPro" id="IPR036386">
    <property type="entry name" value="HscB_C_sf"/>
</dbReference>
<dbReference type="NCBIfam" id="TIGR00714">
    <property type="entry name" value="hscB"/>
    <property type="match status" value="1"/>
</dbReference>
<dbReference type="Proteomes" id="UP000253472">
    <property type="component" value="Unassembled WGS sequence"/>
</dbReference>
<dbReference type="InterPro" id="IPR036869">
    <property type="entry name" value="J_dom_sf"/>
</dbReference>
<evidence type="ECO:0000256" key="3">
    <source>
        <dbReference type="SAM" id="Coils"/>
    </source>
</evidence>
<gene>
    <name evidence="5" type="primary">JAC1_1</name>
    <name evidence="5" type="ORF">Cantr_03612</name>
</gene>
<comment type="caution">
    <text evidence="5">The sequence shown here is derived from an EMBL/GenBank/DDBJ whole genome shotgun (WGS) entry which is preliminary data.</text>
</comment>
<comment type="similarity">
    <text evidence="1">Belongs to the HscB family.</text>
</comment>